<organism evidence="1 2">
    <name type="scientific">Hymenobacter ruricola</name>
    <dbReference type="NCBI Taxonomy" id="2791023"/>
    <lineage>
        <taxon>Bacteria</taxon>
        <taxon>Pseudomonadati</taxon>
        <taxon>Bacteroidota</taxon>
        <taxon>Cytophagia</taxon>
        <taxon>Cytophagales</taxon>
        <taxon>Hymenobacteraceae</taxon>
        <taxon>Hymenobacter</taxon>
    </lineage>
</organism>
<name>A0ABS0I6C4_9BACT</name>
<reference evidence="1 2" key="1">
    <citation type="submission" date="2020-11" db="EMBL/GenBank/DDBJ databases">
        <authorList>
            <person name="Kim M.K."/>
        </authorList>
    </citation>
    <scope>NUCLEOTIDE SEQUENCE [LARGE SCALE GENOMIC DNA]</scope>
    <source>
        <strain evidence="1 2">BT662</strain>
    </source>
</reference>
<keyword evidence="2" id="KW-1185">Reference proteome</keyword>
<evidence type="ECO:0000313" key="1">
    <source>
        <dbReference type="EMBL" id="MBF9222511.1"/>
    </source>
</evidence>
<dbReference type="RefSeq" id="WP_196293951.1">
    <property type="nucleotide sequence ID" value="NZ_JADQDM010000007.1"/>
</dbReference>
<evidence type="ECO:0000313" key="2">
    <source>
        <dbReference type="Proteomes" id="UP000618931"/>
    </source>
</evidence>
<sequence length="156" mass="17575">MSDLAFLVLESPWEEPTKGSRRLTARPFFEGLEKIHPTVAVYYATFYDASSLRAALDDLLQAREARQVIYIGSHGSRGRVGDIRQDVFRRLLLDRKDSLKRVEGLIVSACDVFSSKENELLSLLEQTGFRWAMGYSCTIGWFDSMMLKLGGVNSGC</sequence>
<accession>A0ABS0I6C4</accession>
<evidence type="ECO:0008006" key="3">
    <source>
        <dbReference type="Google" id="ProtNLM"/>
    </source>
</evidence>
<comment type="caution">
    <text evidence="1">The sequence shown here is derived from an EMBL/GenBank/DDBJ whole genome shotgun (WGS) entry which is preliminary data.</text>
</comment>
<protein>
    <recommendedName>
        <fullName evidence="3">CHAT domain-containing protein</fullName>
    </recommendedName>
</protein>
<dbReference type="EMBL" id="JADQDM010000007">
    <property type="protein sequence ID" value="MBF9222511.1"/>
    <property type="molecule type" value="Genomic_DNA"/>
</dbReference>
<proteinExistence type="predicted"/>
<dbReference type="Proteomes" id="UP000618931">
    <property type="component" value="Unassembled WGS sequence"/>
</dbReference>
<gene>
    <name evidence="1" type="ORF">I2H31_15515</name>
</gene>